<dbReference type="EMBL" id="QPFP01000041">
    <property type="protein sequence ID" value="TEB27321.1"/>
    <property type="molecule type" value="Genomic_DNA"/>
</dbReference>
<accession>A0A4Y7T019</accession>
<evidence type="ECO:0000256" key="1">
    <source>
        <dbReference type="SAM" id="MobiDB-lite"/>
    </source>
</evidence>
<dbReference type="Gene3D" id="2.120.10.80">
    <property type="entry name" value="Kelch-type beta propeller"/>
    <property type="match status" value="2"/>
</dbReference>
<evidence type="ECO:0000313" key="2">
    <source>
        <dbReference type="EMBL" id="TEB27321.1"/>
    </source>
</evidence>
<feature type="region of interest" description="Disordered" evidence="1">
    <location>
        <begin position="526"/>
        <end position="548"/>
    </location>
</feature>
<dbReference type="Gene3D" id="6.10.140.2220">
    <property type="match status" value="1"/>
</dbReference>
<dbReference type="PANTHER" id="PTHR23244">
    <property type="entry name" value="KELCH REPEAT DOMAIN"/>
    <property type="match status" value="1"/>
</dbReference>
<dbReference type="AlphaFoldDB" id="A0A4Y7T019"/>
<dbReference type="InterPro" id="IPR015915">
    <property type="entry name" value="Kelch-typ_b-propeller"/>
</dbReference>
<dbReference type="PANTHER" id="PTHR23244:SF471">
    <property type="entry name" value="GUANINE NUCLEOTIDE-BINDING PROTEIN SUBUNIT BETA 1-RELATED"/>
    <property type="match status" value="1"/>
</dbReference>
<dbReference type="Proteomes" id="UP000298030">
    <property type="component" value="Unassembled WGS sequence"/>
</dbReference>
<keyword evidence="3" id="KW-1185">Reference proteome</keyword>
<gene>
    <name evidence="2" type="ORF">FA13DRAFT_1736683</name>
</gene>
<organism evidence="2 3">
    <name type="scientific">Coprinellus micaceus</name>
    <name type="common">Glistening ink-cap mushroom</name>
    <name type="synonym">Coprinus micaceus</name>
    <dbReference type="NCBI Taxonomy" id="71717"/>
    <lineage>
        <taxon>Eukaryota</taxon>
        <taxon>Fungi</taxon>
        <taxon>Dikarya</taxon>
        <taxon>Basidiomycota</taxon>
        <taxon>Agaricomycotina</taxon>
        <taxon>Agaricomycetes</taxon>
        <taxon>Agaricomycetidae</taxon>
        <taxon>Agaricales</taxon>
        <taxon>Agaricineae</taxon>
        <taxon>Psathyrellaceae</taxon>
        <taxon>Coprinellus</taxon>
    </lineage>
</organism>
<dbReference type="SUPFAM" id="SSF117281">
    <property type="entry name" value="Kelch motif"/>
    <property type="match status" value="1"/>
</dbReference>
<proteinExistence type="predicted"/>
<evidence type="ECO:0000313" key="3">
    <source>
        <dbReference type="Proteomes" id="UP000298030"/>
    </source>
</evidence>
<name>A0A4Y7T019_COPMI</name>
<protein>
    <submittedName>
        <fullName evidence="2">Uncharacterized protein</fullName>
    </submittedName>
</protein>
<sequence>MAAKMHVDSLHEGTVMLEDGRLEDARDFFFEKAKAFVGENTRLPSIQGGQDGGGFRNDTYKDLSPIDRAALMACCNGMGKYYVAKRDFESALSWFEETQIVFLHMKFNSPAPMYEWKSFTLDVPELTHQRTVAFIGAAEIYEKLGNTATATERRWECSTAVVSLSDAHKSSPAMKRLNNTDKIAAAIQLRHPDPSICHKLSVTCPNLQVQGSWKKLTLKPATKTIGARQRFASFIWDSHLYVIGGWTGDIGFQFYKDFWCLDLADETGRQWRILPEYPLPVRALLSASMVVHREEKRAYLITGRSRVDYFDLVTERWGSIKTTFQATEEDRRCGVKNNWPFRGENLTDATVVINKGKIYTFGGQHADTNIGCNLFMELDLATKRWKRLTGYVMSPPDADYSIPGPRQSACGWVGPDGDRIYLFLGVATRDGPMATGKPELHGESESYPYRDFWSWSISEGKWRRERISGNPPITRTEMGYTFNEKLNKVVVFGGYTPGIPTMFPTQSKQCEYIYYADTFIYDYPQPGEESSKPPYTSADPERCTTPSSTSYPKWKQVLTKGFPTYRCHSQLNSDPDTGKVYLFGGYTNTDFVPSRNSFKSRPFGDVWQLRMDVPGEGGDFASVDIEEETRTANIGPWKRCFTCGNSGMWKRCSGACGGKAFFCGTECQKEGWREHKNYHSCRKV</sequence>
<dbReference type="OrthoDB" id="432528at2759"/>
<reference evidence="2 3" key="1">
    <citation type="journal article" date="2019" name="Nat. Ecol. Evol.">
        <title>Megaphylogeny resolves global patterns of mushroom evolution.</title>
        <authorList>
            <person name="Varga T."/>
            <person name="Krizsan K."/>
            <person name="Foldi C."/>
            <person name="Dima B."/>
            <person name="Sanchez-Garcia M."/>
            <person name="Sanchez-Ramirez S."/>
            <person name="Szollosi G.J."/>
            <person name="Szarkandi J.G."/>
            <person name="Papp V."/>
            <person name="Albert L."/>
            <person name="Andreopoulos W."/>
            <person name="Angelini C."/>
            <person name="Antonin V."/>
            <person name="Barry K.W."/>
            <person name="Bougher N.L."/>
            <person name="Buchanan P."/>
            <person name="Buyck B."/>
            <person name="Bense V."/>
            <person name="Catcheside P."/>
            <person name="Chovatia M."/>
            <person name="Cooper J."/>
            <person name="Damon W."/>
            <person name="Desjardin D."/>
            <person name="Finy P."/>
            <person name="Geml J."/>
            <person name="Haridas S."/>
            <person name="Hughes K."/>
            <person name="Justo A."/>
            <person name="Karasinski D."/>
            <person name="Kautmanova I."/>
            <person name="Kiss B."/>
            <person name="Kocsube S."/>
            <person name="Kotiranta H."/>
            <person name="LaButti K.M."/>
            <person name="Lechner B.E."/>
            <person name="Liimatainen K."/>
            <person name="Lipzen A."/>
            <person name="Lukacs Z."/>
            <person name="Mihaltcheva S."/>
            <person name="Morgado L.N."/>
            <person name="Niskanen T."/>
            <person name="Noordeloos M.E."/>
            <person name="Ohm R.A."/>
            <person name="Ortiz-Santana B."/>
            <person name="Ovrebo C."/>
            <person name="Racz N."/>
            <person name="Riley R."/>
            <person name="Savchenko A."/>
            <person name="Shiryaev A."/>
            <person name="Soop K."/>
            <person name="Spirin V."/>
            <person name="Szebenyi C."/>
            <person name="Tomsovsky M."/>
            <person name="Tulloss R.E."/>
            <person name="Uehling J."/>
            <person name="Grigoriev I.V."/>
            <person name="Vagvolgyi C."/>
            <person name="Papp T."/>
            <person name="Martin F.M."/>
            <person name="Miettinen O."/>
            <person name="Hibbett D.S."/>
            <person name="Nagy L.G."/>
        </authorList>
    </citation>
    <scope>NUCLEOTIDE SEQUENCE [LARGE SCALE GENOMIC DNA]</scope>
    <source>
        <strain evidence="2 3">FP101781</strain>
    </source>
</reference>
<comment type="caution">
    <text evidence="2">The sequence shown here is derived from an EMBL/GenBank/DDBJ whole genome shotgun (WGS) entry which is preliminary data.</text>
</comment>